<dbReference type="GO" id="GO:0005789">
    <property type="term" value="C:endoplasmic reticulum membrane"/>
    <property type="evidence" value="ECO:0007669"/>
    <property type="project" value="UniProtKB-SubCell"/>
</dbReference>
<evidence type="ECO:0000256" key="9">
    <source>
        <dbReference type="ARBA" id="ARBA00023002"/>
    </source>
</evidence>
<dbReference type="GO" id="GO:0005506">
    <property type="term" value="F:iron ion binding"/>
    <property type="evidence" value="ECO:0007669"/>
    <property type="project" value="InterPro"/>
</dbReference>
<accession>A0A9J6GUF2</accession>
<dbReference type="Gene3D" id="1.10.630.10">
    <property type="entry name" value="Cytochrome P450"/>
    <property type="match status" value="1"/>
</dbReference>
<gene>
    <name evidence="14" type="ORF">HPB48_000561</name>
</gene>
<evidence type="ECO:0000256" key="13">
    <source>
        <dbReference type="RuleBase" id="RU000461"/>
    </source>
</evidence>
<comment type="caution">
    <text evidence="14">The sequence shown here is derived from an EMBL/GenBank/DDBJ whole genome shotgun (WGS) entry which is preliminary data.</text>
</comment>
<dbReference type="InterPro" id="IPR001128">
    <property type="entry name" value="Cyt_P450"/>
</dbReference>
<dbReference type="Pfam" id="PF00067">
    <property type="entry name" value="p450"/>
    <property type="match status" value="1"/>
</dbReference>
<evidence type="ECO:0000256" key="10">
    <source>
        <dbReference type="ARBA" id="ARBA00023004"/>
    </source>
</evidence>
<keyword evidence="9 13" id="KW-0560">Oxidoreductase</keyword>
<evidence type="ECO:0000313" key="15">
    <source>
        <dbReference type="Proteomes" id="UP000821853"/>
    </source>
</evidence>
<organism evidence="14 15">
    <name type="scientific">Haemaphysalis longicornis</name>
    <name type="common">Bush tick</name>
    <dbReference type="NCBI Taxonomy" id="44386"/>
    <lineage>
        <taxon>Eukaryota</taxon>
        <taxon>Metazoa</taxon>
        <taxon>Ecdysozoa</taxon>
        <taxon>Arthropoda</taxon>
        <taxon>Chelicerata</taxon>
        <taxon>Arachnida</taxon>
        <taxon>Acari</taxon>
        <taxon>Parasitiformes</taxon>
        <taxon>Ixodida</taxon>
        <taxon>Ixodoidea</taxon>
        <taxon>Ixodidae</taxon>
        <taxon>Haemaphysalinae</taxon>
        <taxon>Haemaphysalis</taxon>
    </lineage>
</organism>
<dbReference type="InterPro" id="IPR036396">
    <property type="entry name" value="Cyt_P450_sf"/>
</dbReference>
<dbReference type="PROSITE" id="PS00086">
    <property type="entry name" value="CYTOCHROME_P450"/>
    <property type="match status" value="1"/>
</dbReference>
<keyword evidence="8" id="KW-0492">Microsome</keyword>
<evidence type="ECO:0000256" key="12">
    <source>
        <dbReference type="ARBA" id="ARBA00023136"/>
    </source>
</evidence>
<evidence type="ECO:0000256" key="1">
    <source>
        <dbReference type="ARBA" id="ARBA00001971"/>
    </source>
</evidence>
<evidence type="ECO:0000256" key="3">
    <source>
        <dbReference type="ARBA" id="ARBA00004406"/>
    </source>
</evidence>
<dbReference type="AlphaFoldDB" id="A0A9J6GUF2"/>
<dbReference type="EMBL" id="JABSTR010000011">
    <property type="protein sequence ID" value="KAH9382078.1"/>
    <property type="molecule type" value="Genomic_DNA"/>
</dbReference>
<protein>
    <recommendedName>
        <fullName evidence="16">Cytochrome P450</fullName>
    </recommendedName>
</protein>
<dbReference type="GO" id="GO:0004497">
    <property type="term" value="F:monooxygenase activity"/>
    <property type="evidence" value="ECO:0007669"/>
    <property type="project" value="UniProtKB-KW"/>
</dbReference>
<dbReference type="InterPro" id="IPR017972">
    <property type="entry name" value="Cyt_P450_CS"/>
</dbReference>
<dbReference type="PANTHER" id="PTHR24292">
    <property type="entry name" value="CYTOCHROME P450"/>
    <property type="match status" value="1"/>
</dbReference>
<evidence type="ECO:0000256" key="8">
    <source>
        <dbReference type="ARBA" id="ARBA00022848"/>
    </source>
</evidence>
<sequence length="93" mass="10594">MQVQYKKAFASPLFIFGSFSFYRFLPENKSRINTMAMKAFGNGPRNCIGMRFALMEIKYTFAHILPKYKLVKTANTAKVSGTTAREEASRILV</sequence>
<evidence type="ECO:0000256" key="6">
    <source>
        <dbReference type="ARBA" id="ARBA00022723"/>
    </source>
</evidence>
<comment type="similarity">
    <text evidence="4 13">Belongs to the cytochrome P450 family.</text>
</comment>
<keyword evidence="12" id="KW-0472">Membrane</keyword>
<keyword evidence="7" id="KW-0256">Endoplasmic reticulum</keyword>
<evidence type="ECO:0000313" key="14">
    <source>
        <dbReference type="EMBL" id="KAH9382078.1"/>
    </source>
</evidence>
<evidence type="ECO:0000256" key="5">
    <source>
        <dbReference type="ARBA" id="ARBA00022617"/>
    </source>
</evidence>
<dbReference type="InterPro" id="IPR050476">
    <property type="entry name" value="Insect_CytP450_Detox"/>
</dbReference>
<evidence type="ECO:0000256" key="2">
    <source>
        <dbReference type="ARBA" id="ARBA00004174"/>
    </source>
</evidence>
<dbReference type="GO" id="GO:0016705">
    <property type="term" value="F:oxidoreductase activity, acting on paired donors, with incorporation or reduction of molecular oxygen"/>
    <property type="evidence" value="ECO:0007669"/>
    <property type="project" value="InterPro"/>
</dbReference>
<keyword evidence="10 13" id="KW-0408">Iron</keyword>
<dbReference type="GO" id="GO:0020037">
    <property type="term" value="F:heme binding"/>
    <property type="evidence" value="ECO:0007669"/>
    <property type="project" value="InterPro"/>
</dbReference>
<evidence type="ECO:0008006" key="16">
    <source>
        <dbReference type="Google" id="ProtNLM"/>
    </source>
</evidence>
<dbReference type="SUPFAM" id="SSF48264">
    <property type="entry name" value="Cytochrome P450"/>
    <property type="match status" value="1"/>
</dbReference>
<evidence type="ECO:0000256" key="4">
    <source>
        <dbReference type="ARBA" id="ARBA00010617"/>
    </source>
</evidence>
<dbReference type="PANTHER" id="PTHR24292:SF54">
    <property type="entry name" value="CYP9F3-RELATED"/>
    <property type="match status" value="1"/>
</dbReference>
<keyword evidence="6 13" id="KW-0479">Metal-binding</keyword>
<name>A0A9J6GUF2_HAELO</name>
<proteinExistence type="inferred from homology"/>
<dbReference type="OrthoDB" id="2789670at2759"/>
<keyword evidence="11 13" id="KW-0503">Monooxygenase</keyword>
<evidence type="ECO:0000256" key="7">
    <source>
        <dbReference type="ARBA" id="ARBA00022824"/>
    </source>
</evidence>
<dbReference type="Proteomes" id="UP000821853">
    <property type="component" value="Chromosome 9"/>
</dbReference>
<dbReference type="VEuPathDB" id="VectorBase:HLOH_041202"/>
<evidence type="ECO:0000256" key="11">
    <source>
        <dbReference type="ARBA" id="ARBA00023033"/>
    </source>
</evidence>
<comment type="cofactor">
    <cofactor evidence="1">
        <name>heme</name>
        <dbReference type="ChEBI" id="CHEBI:30413"/>
    </cofactor>
</comment>
<comment type="subcellular location">
    <subcellularLocation>
        <location evidence="3">Endoplasmic reticulum membrane</location>
        <topology evidence="3">Peripheral membrane protein</topology>
    </subcellularLocation>
    <subcellularLocation>
        <location evidence="2">Microsome membrane</location>
        <topology evidence="2">Peripheral membrane protein</topology>
    </subcellularLocation>
</comment>
<reference evidence="14 15" key="1">
    <citation type="journal article" date="2020" name="Cell">
        <title>Large-Scale Comparative Analyses of Tick Genomes Elucidate Their Genetic Diversity and Vector Capacities.</title>
        <authorList>
            <consortium name="Tick Genome and Microbiome Consortium (TIGMIC)"/>
            <person name="Jia N."/>
            <person name="Wang J."/>
            <person name="Shi W."/>
            <person name="Du L."/>
            <person name="Sun Y."/>
            <person name="Zhan W."/>
            <person name="Jiang J.F."/>
            <person name="Wang Q."/>
            <person name="Zhang B."/>
            <person name="Ji P."/>
            <person name="Bell-Sakyi L."/>
            <person name="Cui X.M."/>
            <person name="Yuan T.T."/>
            <person name="Jiang B.G."/>
            <person name="Yang W.F."/>
            <person name="Lam T.T."/>
            <person name="Chang Q.C."/>
            <person name="Ding S.J."/>
            <person name="Wang X.J."/>
            <person name="Zhu J.G."/>
            <person name="Ruan X.D."/>
            <person name="Zhao L."/>
            <person name="Wei J.T."/>
            <person name="Ye R.Z."/>
            <person name="Que T.C."/>
            <person name="Du C.H."/>
            <person name="Zhou Y.H."/>
            <person name="Cheng J.X."/>
            <person name="Dai P.F."/>
            <person name="Guo W.B."/>
            <person name="Han X.H."/>
            <person name="Huang E.J."/>
            <person name="Li L.F."/>
            <person name="Wei W."/>
            <person name="Gao Y.C."/>
            <person name="Liu J.Z."/>
            <person name="Shao H.Z."/>
            <person name="Wang X."/>
            <person name="Wang C.C."/>
            <person name="Yang T.C."/>
            <person name="Huo Q.B."/>
            <person name="Li W."/>
            <person name="Chen H.Y."/>
            <person name="Chen S.E."/>
            <person name="Zhou L.G."/>
            <person name="Ni X.B."/>
            <person name="Tian J.H."/>
            <person name="Sheng Y."/>
            <person name="Liu T."/>
            <person name="Pan Y.S."/>
            <person name="Xia L.Y."/>
            <person name="Li J."/>
            <person name="Zhao F."/>
            <person name="Cao W.C."/>
        </authorList>
    </citation>
    <scope>NUCLEOTIDE SEQUENCE [LARGE SCALE GENOMIC DNA]</scope>
    <source>
        <strain evidence="14">HaeL-2018</strain>
    </source>
</reference>
<keyword evidence="15" id="KW-1185">Reference proteome</keyword>
<keyword evidence="5 13" id="KW-0349">Heme</keyword>